<feature type="domain" description="HTH lysR-type" evidence="5">
    <location>
        <begin position="4"/>
        <end position="61"/>
    </location>
</feature>
<dbReference type="AlphaFoldDB" id="A0A1G4RQJ6"/>
<evidence type="ECO:0000313" key="7">
    <source>
        <dbReference type="Proteomes" id="UP000198889"/>
    </source>
</evidence>
<dbReference type="SUPFAM" id="SSF53850">
    <property type="entry name" value="Periplasmic binding protein-like II"/>
    <property type="match status" value="1"/>
</dbReference>
<evidence type="ECO:0000256" key="1">
    <source>
        <dbReference type="ARBA" id="ARBA00009437"/>
    </source>
</evidence>
<evidence type="ECO:0000256" key="4">
    <source>
        <dbReference type="ARBA" id="ARBA00023163"/>
    </source>
</evidence>
<dbReference type="Pfam" id="PF00126">
    <property type="entry name" value="HTH_1"/>
    <property type="match status" value="1"/>
</dbReference>
<dbReference type="GO" id="GO:0003700">
    <property type="term" value="F:DNA-binding transcription factor activity"/>
    <property type="evidence" value="ECO:0007669"/>
    <property type="project" value="InterPro"/>
</dbReference>
<evidence type="ECO:0000259" key="5">
    <source>
        <dbReference type="PROSITE" id="PS50931"/>
    </source>
</evidence>
<proteinExistence type="inferred from homology"/>
<dbReference type="STRING" id="177413.SAMN05660859_1856"/>
<dbReference type="SUPFAM" id="SSF46785">
    <property type="entry name" value="Winged helix' DNA-binding domain"/>
    <property type="match status" value="1"/>
</dbReference>
<name>A0A1G4RQJ6_9HYPH</name>
<evidence type="ECO:0000256" key="3">
    <source>
        <dbReference type="ARBA" id="ARBA00023125"/>
    </source>
</evidence>
<dbReference type="InterPro" id="IPR000847">
    <property type="entry name" value="LysR_HTH_N"/>
</dbReference>
<evidence type="ECO:0000313" key="6">
    <source>
        <dbReference type="EMBL" id="SCW59252.1"/>
    </source>
</evidence>
<organism evidence="6 7">
    <name type="scientific">Ancylobacter rudongensis</name>
    <dbReference type="NCBI Taxonomy" id="177413"/>
    <lineage>
        <taxon>Bacteria</taxon>
        <taxon>Pseudomonadati</taxon>
        <taxon>Pseudomonadota</taxon>
        <taxon>Alphaproteobacteria</taxon>
        <taxon>Hyphomicrobiales</taxon>
        <taxon>Xanthobacteraceae</taxon>
        <taxon>Ancylobacter</taxon>
    </lineage>
</organism>
<reference evidence="7" key="1">
    <citation type="submission" date="2016-10" db="EMBL/GenBank/DDBJ databases">
        <authorList>
            <person name="Varghese N."/>
            <person name="Submissions S."/>
        </authorList>
    </citation>
    <scope>NUCLEOTIDE SEQUENCE [LARGE SCALE GENOMIC DNA]</scope>
    <source>
        <strain evidence="7">CGMCC 1.1761</strain>
    </source>
</reference>
<accession>A0A1G4RQJ6</accession>
<dbReference type="InterPro" id="IPR036390">
    <property type="entry name" value="WH_DNA-bd_sf"/>
</dbReference>
<dbReference type="PANTHER" id="PTHR30346:SF29">
    <property type="entry name" value="LYSR SUBSTRATE-BINDING"/>
    <property type="match status" value="1"/>
</dbReference>
<gene>
    <name evidence="6" type="ORF">SAMN05660859_1856</name>
</gene>
<dbReference type="InterPro" id="IPR005119">
    <property type="entry name" value="LysR_subst-bd"/>
</dbReference>
<evidence type="ECO:0000256" key="2">
    <source>
        <dbReference type="ARBA" id="ARBA00023015"/>
    </source>
</evidence>
<dbReference type="Gene3D" id="3.40.190.10">
    <property type="entry name" value="Periplasmic binding protein-like II"/>
    <property type="match status" value="2"/>
</dbReference>
<keyword evidence="3 6" id="KW-0238">DNA-binding</keyword>
<protein>
    <submittedName>
        <fullName evidence="6">DNA-binding transcriptional regulator, LysR family</fullName>
    </submittedName>
</protein>
<dbReference type="GO" id="GO:0032993">
    <property type="term" value="C:protein-DNA complex"/>
    <property type="evidence" value="ECO:0007669"/>
    <property type="project" value="TreeGrafter"/>
</dbReference>
<dbReference type="EMBL" id="FMTP01000002">
    <property type="protein sequence ID" value="SCW59252.1"/>
    <property type="molecule type" value="Genomic_DNA"/>
</dbReference>
<dbReference type="PANTHER" id="PTHR30346">
    <property type="entry name" value="TRANSCRIPTIONAL DUAL REGULATOR HCAR-RELATED"/>
    <property type="match status" value="1"/>
</dbReference>
<sequence>MNDLDLHSLRLVAAVAETGSVTAAAERAGVTQSAVSQALRRVEALIGAPLFDRRRRPLTPTHVGRMVAGRADELAHEAERLLADARAAAELPGRIDLRIGLVDSLAGTIGARIVRELADGALALTVTAWSGLAFSHTRALMRHEIDAALTCDPMEGLDEVERIVVFREPYVLIAPHDEIEAVRGKDLRAVFERYRLVRHSARSYAGQHIERHLGRLGLRPPRAFEFDTSDALVAMVATGMGVAITTPLCLLQGTAHVAGVVALPLPGAAFSRELLLATRRGDVGDLAPRIAEVARSVARSHALPPMLALAPWLTPEALAFG</sequence>
<dbReference type="PROSITE" id="PS50931">
    <property type="entry name" value="HTH_LYSR"/>
    <property type="match status" value="1"/>
</dbReference>
<dbReference type="RefSeq" id="WP_091438233.1">
    <property type="nucleotide sequence ID" value="NZ_FMTP01000002.1"/>
</dbReference>
<keyword evidence="4" id="KW-0804">Transcription</keyword>
<dbReference type="Proteomes" id="UP000198889">
    <property type="component" value="Unassembled WGS sequence"/>
</dbReference>
<dbReference type="InterPro" id="IPR036388">
    <property type="entry name" value="WH-like_DNA-bd_sf"/>
</dbReference>
<dbReference type="GO" id="GO:0003677">
    <property type="term" value="F:DNA binding"/>
    <property type="evidence" value="ECO:0007669"/>
    <property type="project" value="UniProtKB-KW"/>
</dbReference>
<keyword evidence="7" id="KW-1185">Reference proteome</keyword>
<dbReference type="Gene3D" id="1.10.10.10">
    <property type="entry name" value="Winged helix-like DNA-binding domain superfamily/Winged helix DNA-binding domain"/>
    <property type="match status" value="1"/>
</dbReference>
<comment type="similarity">
    <text evidence="1">Belongs to the LysR transcriptional regulatory family.</text>
</comment>
<keyword evidence="2" id="KW-0805">Transcription regulation</keyword>
<dbReference type="Pfam" id="PF03466">
    <property type="entry name" value="LysR_substrate"/>
    <property type="match status" value="1"/>
</dbReference>
<dbReference type="PRINTS" id="PR00039">
    <property type="entry name" value="HTHLYSR"/>
</dbReference>